<dbReference type="Proteomes" id="UP000054399">
    <property type="component" value="Unassembled WGS sequence"/>
</dbReference>
<sequence>MTQQPPPSGSDIDLDISLPFDSQDSPGVTSPLPPARSSFINNYDEFEIEEDFDGEELGKAMDEAERRYRAQIESSMRHVDGRAMLKPLKPPFKVGDIEDIVPDQIESSPLPSQSTVTPLVFAKDAEQIQSQELKKDGEAEISLAPFFQFRKRGFFNVTDLAAPVWCETQYNYRLRTLPFLPLAERPDVITTTSGKQIAVDKGIREGGERIMNRGRKVHKRLEREIHPDEVVVSTTTREDVWGLKFLNMLSAVEALLTIGKCREMPVVGFVNDIMVLGIIDEIVRSPIEPSKLKASKSITPSKSPNDTSRQTSLANFFTSTKPSQVAGQIPSVNLPLTSLSQQSKPRTHKLYISDSKTRSVLSVPREEDTKAGKIQVMMYKEMLDAILLAPYQSSTPSTDQQPLHDPLSILPSRTSEPFAWKKIFDHLSLSPTEPFSEQFFKESRIVIKGNKLRHGANNALCLQDFVHVWEKYVEDLGLGYNRESKLSGVREEGEEWENLGRTEDKLELVYRWAGGKKRGNRREAGKRRKRGFDRESTNEREDSLDVELQGEETSPNRTHGPLETAEEQCLIQLAIAESLSINPAAAPITPYLTTPILTPSYTLPVLHASPTSVSKRHKNDRAEGTAHEDEEHWTTTDDEFYAHAIENGLGEEHASGERFLSGSVDIVSDKAATTSPITPAFKVLPTRTPPNLESFNFQSPLAPSTPSKGSNNVHIPQPFSPTSQEETRTKAKSKGGLVAGSIIGHTVFSHSPKFLAKHLESVLQFWMGERPPKGVEIHEAKRCAYCEFEDGCEWRLMKVEEHRRQIEERRKKYDIG</sequence>
<dbReference type="PANTHER" id="PTHR14464">
    <property type="entry name" value="EXONUCLEASE V"/>
    <property type="match status" value="1"/>
</dbReference>
<evidence type="ECO:0000256" key="1">
    <source>
        <dbReference type="ARBA" id="ARBA00009797"/>
    </source>
</evidence>
<dbReference type="RefSeq" id="XP_066611368.1">
    <property type="nucleotide sequence ID" value="XM_066760607.1"/>
</dbReference>
<keyword evidence="4" id="KW-1185">Reference proteome</keyword>
<feature type="compositionally biased region" description="Basic residues" evidence="2">
    <location>
        <begin position="520"/>
        <end position="531"/>
    </location>
</feature>
<feature type="compositionally biased region" description="Basic and acidic residues" evidence="2">
    <location>
        <begin position="620"/>
        <end position="633"/>
    </location>
</feature>
<evidence type="ECO:0000313" key="3">
    <source>
        <dbReference type="EMBL" id="KAL0241986.1"/>
    </source>
</evidence>
<feature type="compositionally biased region" description="Polar residues" evidence="2">
    <location>
        <begin position="692"/>
        <end position="724"/>
    </location>
</feature>
<feature type="compositionally biased region" description="Basic and acidic residues" evidence="2">
    <location>
        <begin position="532"/>
        <end position="543"/>
    </location>
</feature>
<reference evidence="4" key="1">
    <citation type="submission" date="2015-01" db="EMBL/GenBank/DDBJ databases">
        <title>The Genome Sequence of Cryptococcus gattii MMRL2647.</title>
        <authorList>
            <consortium name="The Broad Institute Genomics Platform"/>
            <person name="Cuomo C."/>
            <person name="Litvintseva A."/>
            <person name="Chen Y."/>
            <person name="Heitman J."/>
            <person name="Sun S."/>
            <person name="Springer D."/>
            <person name="Dromer F."/>
            <person name="Young S."/>
            <person name="Zeng Q."/>
            <person name="Gargeya S."/>
            <person name="Abouelleil A."/>
            <person name="Alvarado L."/>
            <person name="Chapman S.B."/>
            <person name="Gainer-Dewar J."/>
            <person name="Goldberg J."/>
            <person name="Griggs A."/>
            <person name="Gujja S."/>
            <person name="Hansen M."/>
            <person name="Howarth C."/>
            <person name="Imamovic A."/>
            <person name="Larimer J."/>
            <person name="Murphy C."/>
            <person name="Naylor J."/>
            <person name="Pearson M."/>
            <person name="Priest M."/>
            <person name="Roberts A."/>
            <person name="Saif S."/>
            <person name="Shea T."/>
            <person name="Sykes S."/>
            <person name="Wortman J."/>
            <person name="Nusbaum C."/>
            <person name="Birren B."/>
        </authorList>
    </citation>
    <scope>NUCLEOTIDE SEQUENCE [LARGE SCALE GENOMIC DNA]</scope>
    <source>
        <strain evidence="4">IND107</strain>
    </source>
</reference>
<evidence type="ECO:0000256" key="2">
    <source>
        <dbReference type="SAM" id="MobiDB-lite"/>
    </source>
</evidence>
<gene>
    <name evidence="3" type="ORF">I308_106160</name>
</gene>
<dbReference type="EMBL" id="ATAM02000012">
    <property type="protein sequence ID" value="KAL0241986.1"/>
    <property type="molecule type" value="Genomic_DNA"/>
</dbReference>
<organism evidence="3 4">
    <name type="scientific">Cryptococcus tetragattii IND107</name>
    <dbReference type="NCBI Taxonomy" id="1296105"/>
    <lineage>
        <taxon>Eukaryota</taxon>
        <taxon>Fungi</taxon>
        <taxon>Dikarya</taxon>
        <taxon>Basidiomycota</taxon>
        <taxon>Agaricomycotina</taxon>
        <taxon>Tremellomycetes</taxon>
        <taxon>Tremellales</taxon>
        <taxon>Cryptococcaceae</taxon>
        <taxon>Cryptococcus</taxon>
        <taxon>Cryptococcus gattii species complex</taxon>
    </lineage>
</organism>
<dbReference type="PANTHER" id="PTHR14464:SF4">
    <property type="entry name" value="EXONUCLEASE V"/>
    <property type="match status" value="1"/>
</dbReference>
<feature type="compositionally biased region" description="Polar residues" evidence="2">
    <location>
        <begin position="296"/>
        <end position="310"/>
    </location>
</feature>
<dbReference type="GeneID" id="91993015"/>
<evidence type="ECO:0000313" key="4">
    <source>
        <dbReference type="Proteomes" id="UP000054399"/>
    </source>
</evidence>
<feature type="region of interest" description="Disordered" evidence="2">
    <location>
        <begin position="520"/>
        <end position="561"/>
    </location>
</feature>
<comment type="similarity">
    <text evidence="1">Belongs to the EXO5 family.</text>
</comment>
<feature type="region of interest" description="Disordered" evidence="2">
    <location>
        <begin position="612"/>
        <end position="633"/>
    </location>
</feature>
<reference evidence="3 4" key="2">
    <citation type="submission" date="2024-01" db="EMBL/GenBank/DDBJ databases">
        <title>Comparative genomics of Cryptococcus and Kwoniella reveals pathogenesis evolution and contrasting modes of karyotype evolution via chromosome fusion or intercentromeric recombination.</title>
        <authorList>
            <person name="Coelho M.A."/>
            <person name="David-Palma M."/>
            <person name="Shea T."/>
            <person name="Bowers K."/>
            <person name="Mcginley-Smith S."/>
            <person name="Mohammad A.W."/>
            <person name="Gnirke A."/>
            <person name="Yurkov A.M."/>
            <person name="Nowrousian M."/>
            <person name="Sun S."/>
            <person name="Cuomo C.A."/>
            <person name="Heitman J."/>
        </authorList>
    </citation>
    <scope>NUCLEOTIDE SEQUENCE [LARGE SCALE GENOMIC DNA]</scope>
    <source>
        <strain evidence="3 4">IND107</strain>
    </source>
</reference>
<comment type="caution">
    <text evidence="3">The sequence shown here is derived from an EMBL/GenBank/DDBJ whole genome shotgun (WGS) entry which is preliminary data.</text>
</comment>
<name>A0ABR3BKP3_9TREE</name>
<feature type="region of interest" description="Disordered" evidence="2">
    <location>
        <begin position="291"/>
        <end position="310"/>
    </location>
</feature>
<protein>
    <recommendedName>
        <fullName evidence="5">Exonuclease V</fullName>
    </recommendedName>
</protein>
<feature type="region of interest" description="Disordered" evidence="2">
    <location>
        <begin position="1"/>
        <end position="38"/>
    </location>
</feature>
<dbReference type="Pfam" id="PF09810">
    <property type="entry name" value="Exo5"/>
    <property type="match status" value="2"/>
</dbReference>
<feature type="region of interest" description="Disordered" evidence="2">
    <location>
        <begin position="692"/>
        <end position="727"/>
    </location>
</feature>
<accession>A0ABR3BKP3</accession>
<proteinExistence type="inferred from homology"/>
<dbReference type="InterPro" id="IPR019190">
    <property type="entry name" value="EXOV"/>
</dbReference>
<evidence type="ECO:0008006" key="5">
    <source>
        <dbReference type="Google" id="ProtNLM"/>
    </source>
</evidence>